<dbReference type="PANTHER" id="PTHR34979:SF1">
    <property type="entry name" value="INNER MEMBRANE PROTEIN YGAZ"/>
    <property type="match status" value="1"/>
</dbReference>
<keyword evidence="3" id="KW-0813">Transport</keyword>
<comment type="similarity">
    <text evidence="2">Belongs to the AzlC family.</text>
</comment>
<evidence type="ECO:0000256" key="3">
    <source>
        <dbReference type="ARBA" id="ARBA00022448"/>
    </source>
</evidence>
<organism evidence="9 10">
    <name type="scientific">Tessaracoccus oleiagri</name>
    <dbReference type="NCBI Taxonomy" id="686624"/>
    <lineage>
        <taxon>Bacteria</taxon>
        <taxon>Bacillati</taxon>
        <taxon>Actinomycetota</taxon>
        <taxon>Actinomycetes</taxon>
        <taxon>Propionibacteriales</taxon>
        <taxon>Propionibacteriaceae</taxon>
        <taxon>Tessaracoccus</taxon>
    </lineage>
</organism>
<evidence type="ECO:0000256" key="7">
    <source>
        <dbReference type="ARBA" id="ARBA00023136"/>
    </source>
</evidence>
<evidence type="ECO:0000256" key="8">
    <source>
        <dbReference type="SAM" id="Phobius"/>
    </source>
</evidence>
<dbReference type="Proteomes" id="UP000199475">
    <property type="component" value="Unassembled WGS sequence"/>
</dbReference>
<dbReference type="GO" id="GO:0005886">
    <property type="term" value="C:plasma membrane"/>
    <property type="evidence" value="ECO:0007669"/>
    <property type="project" value="UniProtKB-SubCell"/>
</dbReference>
<evidence type="ECO:0000256" key="1">
    <source>
        <dbReference type="ARBA" id="ARBA00004651"/>
    </source>
</evidence>
<feature type="transmembrane region" description="Helical" evidence="8">
    <location>
        <begin position="199"/>
        <end position="225"/>
    </location>
</feature>
<dbReference type="EMBL" id="FNGP01000002">
    <property type="protein sequence ID" value="SDL35771.1"/>
    <property type="molecule type" value="Genomic_DNA"/>
</dbReference>
<feature type="transmembrane region" description="Helical" evidence="8">
    <location>
        <begin position="20"/>
        <end position="43"/>
    </location>
</feature>
<reference evidence="9 10" key="1">
    <citation type="submission" date="2016-10" db="EMBL/GenBank/DDBJ databases">
        <authorList>
            <person name="de Groot N.N."/>
        </authorList>
    </citation>
    <scope>NUCLEOTIDE SEQUENCE [LARGE SCALE GENOMIC DNA]</scope>
    <source>
        <strain evidence="9 10">CGMCC 1.9159</strain>
    </source>
</reference>
<accession>A0A1G9JEH3</accession>
<comment type="subcellular location">
    <subcellularLocation>
        <location evidence="1">Cell membrane</location>
        <topology evidence="1">Multi-pass membrane protein</topology>
    </subcellularLocation>
</comment>
<keyword evidence="6 8" id="KW-1133">Transmembrane helix</keyword>
<gene>
    <name evidence="9" type="ORF">SAMN04488242_1197</name>
</gene>
<dbReference type="STRING" id="686624.SAMN04488242_1197"/>
<protein>
    <submittedName>
        <fullName evidence="9">4-azaleucine resistance probable transporter AzlC</fullName>
    </submittedName>
</protein>
<evidence type="ECO:0000256" key="5">
    <source>
        <dbReference type="ARBA" id="ARBA00022692"/>
    </source>
</evidence>
<evidence type="ECO:0000256" key="6">
    <source>
        <dbReference type="ARBA" id="ARBA00022989"/>
    </source>
</evidence>
<dbReference type="InterPro" id="IPR011606">
    <property type="entry name" value="Brnchd-chn_aa_trnsp_permease"/>
</dbReference>
<keyword evidence="4" id="KW-1003">Cell membrane</keyword>
<sequence>MVHMHTAALPASRRRDSLDVLRLSLGGGLGLVPLGVAFGMMVVQVGMPWWMAPLLSVVVYAGSVEMLLVGLLASATPVLTIVLMTLLVNFRHVFYAFSFPLRLVRHPAARAYSIYALTDETYAIVTGHPLGWTQRRLVTLQVALQSYWVLGGILGTALAGLLPAPIEGLEFALVALFTVLALDAARSREQIPSVVLGGLSLGIGIVAVPGASLLTALVLFSLGLLGRHLLSRWRQSLA</sequence>
<dbReference type="AlphaFoldDB" id="A0A1G9JEH3"/>
<proteinExistence type="inferred from homology"/>
<dbReference type="Pfam" id="PF03591">
    <property type="entry name" value="AzlC"/>
    <property type="match status" value="1"/>
</dbReference>
<keyword evidence="7 8" id="KW-0472">Membrane</keyword>
<name>A0A1G9JEH3_9ACTN</name>
<evidence type="ECO:0000256" key="4">
    <source>
        <dbReference type="ARBA" id="ARBA00022475"/>
    </source>
</evidence>
<evidence type="ECO:0000256" key="2">
    <source>
        <dbReference type="ARBA" id="ARBA00010735"/>
    </source>
</evidence>
<dbReference type="GO" id="GO:1903785">
    <property type="term" value="P:L-valine transmembrane transport"/>
    <property type="evidence" value="ECO:0007669"/>
    <property type="project" value="TreeGrafter"/>
</dbReference>
<keyword evidence="10" id="KW-1185">Reference proteome</keyword>
<feature type="transmembrane region" description="Helical" evidence="8">
    <location>
        <begin position="142"/>
        <end position="162"/>
    </location>
</feature>
<dbReference type="PANTHER" id="PTHR34979">
    <property type="entry name" value="INNER MEMBRANE PROTEIN YGAZ"/>
    <property type="match status" value="1"/>
</dbReference>
<evidence type="ECO:0000313" key="10">
    <source>
        <dbReference type="Proteomes" id="UP000199475"/>
    </source>
</evidence>
<evidence type="ECO:0000313" key="9">
    <source>
        <dbReference type="EMBL" id="SDL35771.1"/>
    </source>
</evidence>
<keyword evidence="5 8" id="KW-0812">Transmembrane</keyword>